<name>A0A484M4F1_9ASTE</name>
<dbReference type="Proteomes" id="UP000595140">
    <property type="component" value="Unassembled WGS sequence"/>
</dbReference>
<gene>
    <name evidence="4" type="ORF">CCAM_LOCUS25261</name>
</gene>
<evidence type="ECO:0000256" key="2">
    <source>
        <dbReference type="SAM" id="MobiDB-lite"/>
    </source>
</evidence>
<sequence>MPGQVFQERDAPVEDEPAPYDPDDETYEEWVDRLDAAGYSPLPTSYPADIVPRVSKIAQNKARRNLPAGYVLEYDPTWPNIIEPHRDDRLGFHIVSLESGTVFPLRPLLIELCRCFKILPGQITPNAHRFLNAFVNICVELKIDPSLRLFLFLFEVLPGKSGCDGYVYFRGRNGRQFISDLPQSNRQWKERFVFIKFPNDSPLAGIKWNDHILKSQYAEPASAPDLEESLEKLLQGDPFTGQMFHYGAWIWRIQPGGKGTPRAHEAAGHGVPSSGNTAEAGGPSHPDMNFRAYNMPKTTGGSSSAAGPHTSAAQPMGEVRPDVLEQLTEDSSSRLAQLEEKLKRCEAHNRDLKELTSRQSNEMADLSAIAEGAKAETLQLKEENLKLMEDLELKEREFPGRARQWMEDNLVEAARVLTSSEERTVEGFKLLYREEQGKEIITQIGSYGFMSGQKRDQEATHAVLAERDPDFNAESYGLALIPDDEPAPPFPLE</sequence>
<evidence type="ECO:0000259" key="3">
    <source>
        <dbReference type="Pfam" id="PF04195"/>
    </source>
</evidence>
<feature type="domain" description="Transposase (putative) gypsy type" evidence="3">
    <location>
        <begin position="95"/>
        <end position="156"/>
    </location>
</feature>
<dbReference type="Pfam" id="PF04195">
    <property type="entry name" value="Transposase_28"/>
    <property type="match status" value="1"/>
</dbReference>
<dbReference type="InterPro" id="IPR007321">
    <property type="entry name" value="Transposase_28"/>
</dbReference>
<feature type="region of interest" description="Disordered" evidence="2">
    <location>
        <begin position="257"/>
        <end position="288"/>
    </location>
</feature>
<dbReference type="OrthoDB" id="384458at2759"/>
<proteinExistence type="predicted"/>
<feature type="compositionally biased region" description="Acidic residues" evidence="2">
    <location>
        <begin position="13"/>
        <end position="25"/>
    </location>
</feature>
<protein>
    <recommendedName>
        <fullName evidence="3">Transposase (putative) gypsy type domain-containing protein</fullName>
    </recommendedName>
</protein>
<feature type="region of interest" description="Disordered" evidence="2">
    <location>
        <begin position="1"/>
        <end position="25"/>
    </location>
</feature>
<keyword evidence="5" id="KW-1185">Reference proteome</keyword>
<dbReference type="PANTHER" id="PTHR31099">
    <property type="entry name" value="OS06G0165300 PROTEIN"/>
    <property type="match status" value="1"/>
</dbReference>
<feature type="coiled-coil region" evidence="1">
    <location>
        <begin position="328"/>
        <end position="397"/>
    </location>
</feature>
<dbReference type="AlphaFoldDB" id="A0A484M4F1"/>
<accession>A0A484M4F1</accession>
<evidence type="ECO:0000256" key="1">
    <source>
        <dbReference type="SAM" id="Coils"/>
    </source>
</evidence>
<evidence type="ECO:0000313" key="4">
    <source>
        <dbReference type="EMBL" id="VFQ83485.1"/>
    </source>
</evidence>
<keyword evidence="1" id="KW-0175">Coiled coil</keyword>
<reference evidence="4 5" key="1">
    <citation type="submission" date="2018-04" db="EMBL/GenBank/DDBJ databases">
        <authorList>
            <person name="Vogel A."/>
        </authorList>
    </citation>
    <scope>NUCLEOTIDE SEQUENCE [LARGE SCALE GENOMIC DNA]</scope>
</reference>
<organism evidence="4 5">
    <name type="scientific">Cuscuta campestris</name>
    <dbReference type="NCBI Taxonomy" id="132261"/>
    <lineage>
        <taxon>Eukaryota</taxon>
        <taxon>Viridiplantae</taxon>
        <taxon>Streptophyta</taxon>
        <taxon>Embryophyta</taxon>
        <taxon>Tracheophyta</taxon>
        <taxon>Spermatophyta</taxon>
        <taxon>Magnoliopsida</taxon>
        <taxon>eudicotyledons</taxon>
        <taxon>Gunneridae</taxon>
        <taxon>Pentapetalae</taxon>
        <taxon>asterids</taxon>
        <taxon>lamiids</taxon>
        <taxon>Solanales</taxon>
        <taxon>Convolvulaceae</taxon>
        <taxon>Cuscuteae</taxon>
        <taxon>Cuscuta</taxon>
        <taxon>Cuscuta subgen. Grammica</taxon>
        <taxon>Cuscuta sect. Cleistogrammica</taxon>
    </lineage>
</organism>
<dbReference type="PANTHER" id="PTHR31099:SF28">
    <property type="entry name" value="F5J5.12"/>
    <property type="match status" value="1"/>
</dbReference>
<dbReference type="EMBL" id="OOIL02002582">
    <property type="protein sequence ID" value="VFQ83485.1"/>
    <property type="molecule type" value="Genomic_DNA"/>
</dbReference>
<evidence type="ECO:0000313" key="5">
    <source>
        <dbReference type="Proteomes" id="UP000595140"/>
    </source>
</evidence>